<sequence>MVFSKARLLAFLSIAGLSLAEPAPADPCATIAGKKWVSPRDLKACYESFKVDPALKDNIINVIEKTLAFHTSVNYQIQAPAPFDKDVHEDVIADLERIRSQPYGSEYDFHIDVSRALKRLQDAAFLNYLPVPLVLLTDSNGDQNVHIAPEAFSVASKEFADQIDVWQNALPGNLKGKLSSLNGAKVLAINGKSPWDAVNANAAITGGYQGFGTRQNSFFASYQRSTSTFNYILGNFAQQALPLAESVTLTLVRVNETFPIIASIPYRARINGASNFTDGASYRANNCVAKSGTNGFDVYASSFAPTSEEKEVAKFQQQPPTPLNKKQLLNVMLDDTPLTNVVLPQELQPTQEPLEGSFGVGTFYMLDDKTGVLALGSFSGADFDAMQQGLLDGLVGLKSKGAERLVVDVSNNGGGFICVAHWLHRIIAGPKDTTVPQAGLDTKARNSPLAREIVDAIIKDNRDPANQLLYNPIQWRDASNQVFNAEQNWLIPPVNLTINGKFDQFSQRLGQECQPESFTTTPPDTALFDTTKVVIVSNGRCASSCSLFSITMSKLEGAKTVVLGGKKDVKQEYCGVVGGQSTDFSTIDTEVKTAHLKDDPAAPPDLLVNGVQGITWRLGFGLEDKEAPEEWQDHPADYNLPLTADIVNNPVKVWQTVTKLVFDS</sequence>
<dbReference type="AlphaFoldDB" id="A0AAW0D9E2"/>
<keyword evidence="1" id="KW-0732">Signal</keyword>
<dbReference type="Pfam" id="PF03572">
    <property type="entry name" value="Peptidase_S41"/>
    <property type="match status" value="1"/>
</dbReference>
<dbReference type="InterPro" id="IPR005151">
    <property type="entry name" value="Tail-specific_protease"/>
</dbReference>
<name>A0AAW0D9E2_9AGAR</name>
<proteinExistence type="predicted"/>
<dbReference type="Proteomes" id="UP001383192">
    <property type="component" value="Unassembled WGS sequence"/>
</dbReference>
<evidence type="ECO:0000256" key="1">
    <source>
        <dbReference type="SAM" id="SignalP"/>
    </source>
</evidence>
<dbReference type="InterPro" id="IPR029045">
    <property type="entry name" value="ClpP/crotonase-like_dom_sf"/>
</dbReference>
<comment type="caution">
    <text evidence="3">The sequence shown here is derived from an EMBL/GenBank/DDBJ whole genome shotgun (WGS) entry which is preliminary data.</text>
</comment>
<evidence type="ECO:0000313" key="4">
    <source>
        <dbReference type="Proteomes" id="UP001383192"/>
    </source>
</evidence>
<feature type="signal peptide" evidence="1">
    <location>
        <begin position="1"/>
        <end position="20"/>
    </location>
</feature>
<feature type="chain" id="PRO_5043889171" description="Tail specific protease domain-containing protein" evidence="1">
    <location>
        <begin position="21"/>
        <end position="664"/>
    </location>
</feature>
<dbReference type="PANTHER" id="PTHR37049">
    <property type="entry name" value="PEPTIDASE S41 FAMILY PROTEIN"/>
    <property type="match status" value="1"/>
</dbReference>
<dbReference type="EMBL" id="JAYKXP010000020">
    <property type="protein sequence ID" value="KAK7047460.1"/>
    <property type="molecule type" value="Genomic_DNA"/>
</dbReference>
<reference evidence="3 4" key="1">
    <citation type="submission" date="2024-01" db="EMBL/GenBank/DDBJ databases">
        <title>A draft genome for a cacao thread blight-causing isolate of Paramarasmius palmivorus.</title>
        <authorList>
            <person name="Baruah I.K."/>
            <person name="Bukari Y."/>
            <person name="Amoako-Attah I."/>
            <person name="Meinhardt L.W."/>
            <person name="Bailey B.A."/>
            <person name="Cohen S.P."/>
        </authorList>
    </citation>
    <scope>NUCLEOTIDE SEQUENCE [LARGE SCALE GENOMIC DNA]</scope>
    <source>
        <strain evidence="3 4">GH-12</strain>
    </source>
</reference>
<keyword evidence="4" id="KW-1185">Reference proteome</keyword>
<dbReference type="GO" id="GO:0008236">
    <property type="term" value="F:serine-type peptidase activity"/>
    <property type="evidence" value="ECO:0007669"/>
    <property type="project" value="InterPro"/>
</dbReference>
<organism evidence="3 4">
    <name type="scientific">Paramarasmius palmivorus</name>
    <dbReference type="NCBI Taxonomy" id="297713"/>
    <lineage>
        <taxon>Eukaryota</taxon>
        <taxon>Fungi</taxon>
        <taxon>Dikarya</taxon>
        <taxon>Basidiomycota</taxon>
        <taxon>Agaricomycotina</taxon>
        <taxon>Agaricomycetes</taxon>
        <taxon>Agaricomycetidae</taxon>
        <taxon>Agaricales</taxon>
        <taxon>Marasmiineae</taxon>
        <taxon>Marasmiaceae</taxon>
        <taxon>Paramarasmius</taxon>
    </lineage>
</organism>
<evidence type="ECO:0000313" key="3">
    <source>
        <dbReference type="EMBL" id="KAK7047460.1"/>
    </source>
</evidence>
<protein>
    <recommendedName>
        <fullName evidence="2">Tail specific protease domain-containing protein</fullName>
    </recommendedName>
</protein>
<gene>
    <name evidence="3" type="ORF">VNI00_006691</name>
</gene>
<feature type="domain" description="Tail specific protease" evidence="2">
    <location>
        <begin position="369"/>
        <end position="559"/>
    </location>
</feature>
<dbReference type="Gene3D" id="3.90.226.10">
    <property type="entry name" value="2-enoyl-CoA Hydratase, Chain A, domain 1"/>
    <property type="match status" value="1"/>
</dbReference>
<accession>A0AAW0D9E2</accession>
<dbReference type="PANTHER" id="PTHR37049:SF5">
    <property type="entry name" value="TAIL SPECIFIC PROTEASE DOMAIN-CONTAINING PROTEIN"/>
    <property type="match status" value="1"/>
</dbReference>
<evidence type="ECO:0000259" key="2">
    <source>
        <dbReference type="Pfam" id="PF03572"/>
    </source>
</evidence>
<dbReference type="InterPro" id="IPR052766">
    <property type="entry name" value="S41A_metabolite_peptidase"/>
</dbReference>
<dbReference type="GO" id="GO:0006508">
    <property type="term" value="P:proteolysis"/>
    <property type="evidence" value="ECO:0007669"/>
    <property type="project" value="InterPro"/>
</dbReference>
<dbReference type="SUPFAM" id="SSF52096">
    <property type="entry name" value="ClpP/crotonase"/>
    <property type="match status" value="1"/>
</dbReference>